<reference evidence="4" key="2">
    <citation type="journal article" date="2023" name="BMC Genomics">
        <title>Pest status, molecular evolution, and epigenetic factors derived from the genome assembly of Frankliniella fusca, a thysanopteran phytovirus vector.</title>
        <authorList>
            <person name="Catto M.A."/>
            <person name="Labadie P.E."/>
            <person name="Jacobson A.L."/>
            <person name="Kennedy G.G."/>
            <person name="Srinivasan R."/>
            <person name="Hunt B.G."/>
        </authorList>
    </citation>
    <scope>NUCLEOTIDE SEQUENCE</scope>
    <source>
        <strain evidence="4">PL_HMW_Pooled</strain>
    </source>
</reference>
<feature type="region of interest" description="Disordered" evidence="2">
    <location>
        <begin position="17"/>
        <end position="106"/>
    </location>
</feature>
<reference evidence="4" key="1">
    <citation type="submission" date="2021-07" db="EMBL/GenBank/DDBJ databases">
        <authorList>
            <person name="Catto M.A."/>
            <person name="Jacobson A."/>
            <person name="Kennedy G."/>
            <person name="Labadie P."/>
            <person name="Hunt B.G."/>
            <person name="Srinivasan R."/>
        </authorList>
    </citation>
    <scope>NUCLEOTIDE SEQUENCE</scope>
    <source>
        <strain evidence="4">PL_HMW_Pooled</strain>
        <tissue evidence="4">Head</tissue>
    </source>
</reference>
<feature type="region of interest" description="Disordered" evidence="2">
    <location>
        <begin position="470"/>
        <end position="516"/>
    </location>
</feature>
<evidence type="ECO:0000313" key="5">
    <source>
        <dbReference type="Proteomes" id="UP001219518"/>
    </source>
</evidence>
<feature type="signal peptide" evidence="3">
    <location>
        <begin position="1"/>
        <end position="20"/>
    </location>
</feature>
<dbReference type="AlphaFoldDB" id="A0AAE1LMS4"/>
<dbReference type="PROSITE" id="PS51155">
    <property type="entry name" value="CHIT_BIND_RR_2"/>
    <property type="match status" value="1"/>
</dbReference>
<dbReference type="EMBL" id="JAHWGI010001227">
    <property type="protein sequence ID" value="KAK3925428.1"/>
    <property type="molecule type" value="Genomic_DNA"/>
</dbReference>
<protein>
    <submittedName>
        <fullName evidence="4">Cuticle protein 6</fullName>
    </submittedName>
</protein>
<feature type="chain" id="PRO_5042041312" evidence="3">
    <location>
        <begin position="21"/>
        <end position="687"/>
    </location>
</feature>
<dbReference type="GO" id="GO:0042302">
    <property type="term" value="F:structural constituent of cuticle"/>
    <property type="evidence" value="ECO:0007669"/>
    <property type="project" value="UniProtKB-UniRule"/>
</dbReference>
<keyword evidence="1" id="KW-0193">Cuticle</keyword>
<evidence type="ECO:0000313" key="4">
    <source>
        <dbReference type="EMBL" id="KAK3925428.1"/>
    </source>
</evidence>
<feature type="compositionally biased region" description="Basic and acidic residues" evidence="2">
    <location>
        <begin position="351"/>
        <end position="364"/>
    </location>
</feature>
<feature type="region of interest" description="Disordered" evidence="2">
    <location>
        <begin position="201"/>
        <end position="379"/>
    </location>
</feature>
<sequence>AWWCALALAGALLAATTTSADPTPDPSPAPTPAGPSTTSSSSTTTTMRTTSPASSTSSSSPIPVDPLLEAEEDAAEDVAGGGPNKREDRDMERGQDRDDQTTREQHQVAILKQINRVNEDGSYTFGYEAADGSFKIETRDVLGHVKGMFGFIDEKGQLKRVSYTAANGTGFQADPTPPGAAAAGTAPQPLPGAVYQQVIRPTARRRPSAVRLVVAPPTSTPRPAPSSQEARAAADPVIQQIPRRGGLSSTASPTASPTPAGGGLSSTRAPGAAPGRPVLVLATPAPGPDGSTPTPAPYGQFVRRTEQRRPVLVLAAGGGSGGGAQTTAASTATTSTTAAPVTEDSASGEASDGRRDREGNELRRQLPLPPLPPLPPLSGLAADRDIDPLGLAGAAPGAHLLRLLAPAGLGRGDTGDVYGGGGGHAAAGAGAGAVPPGLHALGSQPHFTGVLRQGPRALQQQLLQQHILADLDLTPRPRPPQEYADDYYGPGAVPAPALEATPQQAGRAAPTVPPPPPPALPPLQLEPAVAMALEQFLISRGIRLRPYRPVPPYAPPPPPPPYHPMMRYRPPPYSPYYDEDPYGYDPYLAQRHAYHMYHRGYAYDPYAYQQPYPYSTYPRLSHLFPQAQAARGLQLYDSPQGLGLPSSIVTTTQAPPSTSARVRNVKILEPDAEGSELSPTTVKPDHQ</sequence>
<name>A0AAE1LMS4_9NEOP</name>
<dbReference type="Proteomes" id="UP001219518">
    <property type="component" value="Unassembled WGS sequence"/>
</dbReference>
<feature type="compositionally biased region" description="Low complexity" evidence="2">
    <location>
        <begin position="248"/>
        <end position="259"/>
    </location>
</feature>
<evidence type="ECO:0000256" key="3">
    <source>
        <dbReference type="SAM" id="SignalP"/>
    </source>
</evidence>
<evidence type="ECO:0000256" key="1">
    <source>
        <dbReference type="PROSITE-ProRule" id="PRU00497"/>
    </source>
</evidence>
<keyword evidence="5" id="KW-1185">Reference proteome</keyword>
<keyword evidence="3" id="KW-0732">Signal</keyword>
<feature type="region of interest" description="Disordered" evidence="2">
    <location>
        <begin position="668"/>
        <end position="687"/>
    </location>
</feature>
<gene>
    <name evidence="4" type="ORF">KUF71_013635</name>
</gene>
<evidence type="ECO:0000256" key="2">
    <source>
        <dbReference type="SAM" id="MobiDB-lite"/>
    </source>
</evidence>
<accession>A0AAE1LMS4</accession>
<organism evidence="4 5">
    <name type="scientific">Frankliniella fusca</name>
    <dbReference type="NCBI Taxonomy" id="407009"/>
    <lineage>
        <taxon>Eukaryota</taxon>
        <taxon>Metazoa</taxon>
        <taxon>Ecdysozoa</taxon>
        <taxon>Arthropoda</taxon>
        <taxon>Hexapoda</taxon>
        <taxon>Insecta</taxon>
        <taxon>Pterygota</taxon>
        <taxon>Neoptera</taxon>
        <taxon>Paraneoptera</taxon>
        <taxon>Thysanoptera</taxon>
        <taxon>Terebrantia</taxon>
        <taxon>Thripoidea</taxon>
        <taxon>Thripidae</taxon>
        <taxon>Frankliniella</taxon>
    </lineage>
</organism>
<feature type="compositionally biased region" description="Pro residues" evidence="2">
    <location>
        <begin position="23"/>
        <end position="33"/>
    </location>
</feature>
<feature type="compositionally biased region" description="Low complexity" evidence="2">
    <location>
        <begin position="325"/>
        <end position="339"/>
    </location>
</feature>
<feature type="non-terminal residue" evidence="4">
    <location>
        <position position="1"/>
    </location>
</feature>
<feature type="compositionally biased region" description="Low complexity" evidence="2">
    <location>
        <begin position="34"/>
        <end position="67"/>
    </location>
</feature>
<dbReference type="Pfam" id="PF00379">
    <property type="entry name" value="Chitin_bind_4"/>
    <property type="match status" value="1"/>
</dbReference>
<comment type="caution">
    <text evidence="4">The sequence shown here is derived from an EMBL/GenBank/DDBJ whole genome shotgun (WGS) entry which is preliminary data.</text>
</comment>
<dbReference type="InterPro" id="IPR000618">
    <property type="entry name" value="Insect_cuticle"/>
</dbReference>
<feature type="compositionally biased region" description="Basic and acidic residues" evidence="2">
    <location>
        <begin position="84"/>
        <end position="106"/>
    </location>
</feature>
<feature type="compositionally biased region" description="Pro residues" evidence="2">
    <location>
        <begin position="367"/>
        <end position="376"/>
    </location>
</feature>
<proteinExistence type="predicted"/>